<keyword evidence="2" id="KW-0812">Transmembrane</keyword>
<keyword evidence="2" id="KW-0472">Membrane</keyword>
<dbReference type="Proteomes" id="UP001303532">
    <property type="component" value="Chromosome"/>
</dbReference>
<keyword evidence="4" id="KW-1185">Reference proteome</keyword>
<organism evidence="3 4">
    <name type="scientific">Sporosarcina jeotgali</name>
    <dbReference type="NCBI Taxonomy" id="3020056"/>
    <lineage>
        <taxon>Bacteria</taxon>
        <taxon>Bacillati</taxon>
        <taxon>Bacillota</taxon>
        <taxon>Bacilli</taxon>
        <taxon>Bacillales</taxon>
        <taxon>Caryophanaceae</taxon>
        <taxon>Sporosarcina</taxon>
    </lineage>
</organism>
<gene>
    <name evidence="3" type="ORF">PGH26_05535</name>
</gene>
<name>A0ABZ0KZW8_9BACL</name>
<keyword evidence="2" id="KW-1133">Transmembrane helix</keyword>
<evidence type="ECO:0000256" key="2">
    <source>
        <dbReference type="SAM" id="Phobius"/>
    </source>
</evidence>
<sequence length="400" mass="44270">MDHERKDDDLEKLLHSMPKIDDTRSKDELLERLKNDKRLTDISVTPVRKKRRIVPVIAAVAAIILVAILIPSFMNSMNPGKQSADQAMPKSDSKIAPAESIEEEGENFARDASSESAALMGGASQYAVFPADLDGGTIMNIGLQDAQAVSIPVSILLTKEELESKGLTVSSTDLELYNAFAEELDEQSLGFEPMHPIDATFTEDGDRLSVFLNDEHEYDLSAAKQEVFLHSLQQTFPSYREINILDASGNPAEFDQVGQLEPIHMQSGEWHTPFYVYHQENGQELLSPGFMQQAGSFEEALRLMQTAPNDLFAPTIPKKLNLTVKLKDGIAEVTFSDTVQLDSMPMNEASQMIDALLLTASSFNVQLKLGHVEPLDWNGLNFKETLPQAIGSNPLPFIHK</sequence>
<reference evidence="3 4" key="1">
    <citation type="submission" date="2023-01" db="EMBL/GenBank/DDBJ databases">
        <title>Sporosarcina sp. nov., isolated from Korean tranditional fermented seafood 'Jeotgal'.</title>
        <authorList>
            <person name="Yang A.-I."/>
        </authorList>
    </citation>
    <scope>NUCLEOTIDE SEQUENCE [LARGE SCALE GENOMIC DNA]</scope>
    <source>
        <strain evidence="3 4">B2O-1</strain>
    </source>
</reference>
<feature type="region of interest" description="Disordered" evidence="1">
    <location>
        <begin position="79"/>
        <end position="113"/>
    </location>
</feature>
<feature type="transmembrane region" description="Helical" evidence="2">
    <location>
        <begin position="53"/>
        <end position="74"/>
    </location>
</feature>
<dbReference type="EMBL" id="CP116341">
    <property type="protein sequence ID" value="WOV85398.1"/>
    <property type="molecule type" value="Genomic_DNA"/>
</dbReference>
<evidence type="ECO:0000313" key="3">
    <source>
        <dbReference type="EMBL" id="WOV85398.1"/>
    </source>
</evidence>
<evidence type="ECO:0000256" key="1">
    <source>
        <dbReference type="SAM" id="MobiDB-lite"/>
    </source>
</evidence>
<protein>
    <submittedName>
        <fullName evidence="3">Uncharacterized protein</fullName>
    </submittedName>
</protein>
<accession>A0ABZ0KZW8</accession>
<dbReference type="RefSeq" id="WP_323693010.1">
    <property type="nucleotide sequence ID" value="NZ_CP116341.1"/>
</dbReference>
<proteinExistence type="predicted"/>
<evidence type="ECO:0000313" key="4">
    <source>
        <dbReference type="Proteomes" id="UP001303532"/>
    </source>
</evidence>